<keyword evidence="15" id="KW-1133">Transmembrane helix</keyword>
<comment type="similarity">
    <text evidence="2">Belongs to the BexD/CtrA/VexA family.</text>
</comment>
<evidence type="ECO:0000256" key="3">
    <source>
        <dbReference type="ARBA" id="ARBA00022448"/>
    </source>
</evidence>
<organism evidence="18 19">
    <name type="scientific">Sphingobacterium suaedae</name>
    <dbReference type="NCBI Taxonomy" id="1686402"/>
    <lineage>
        <taxon>Bacteria</taxon>
        <taxon>Pseudomonadati</taxon>
        <taxon>Bacteroidota</taxon>
        <taxon>Sphingobacteriia</taxon>
        <taxon>Sphingobacteriales</taxon>
        <taxon>Sphingobacteriaceae</taxon>
        <taxon>Sphingobacterium</taxon>
    </lineage>
</organism>
<dbReference type="Pfam" id="PF22461">
    <property type="entry name" value="SLBB_2"/>
    <property type="match status" value="1"/>
</dbReference>
<evidence type="ECO:0000259" key="16">
    <source>
        <dbReference type="Pfam" id="PF02563"/>
    </source>
</evidence>
<dbReference type="PANTHER" id="PTHR33619">
    <property type="entry name" value="POLYSACCHARIDE EXPORT PROTEIN GFCE-RELATED"/>
    <property type="match status" value="1"/>
</dbReference>
<evidence type="ECO:0000256" key="2">
    <source>
        <dbReference type="ARBA" id="ARBA00009450"/>
    </source>
</evidence>
<feature type="domain" description="Polysaccharide export protein N-terminal" evidence="16">
    <location>
        <begin position="69"/>
        <end position="159"/>
    </location>
</feature>
<evidence type="ECO:0000256" key="7">
    <source>
        <dbReference type="ARBA" id="ARBA00022729"/>
    </source>
</evidence>
<keyword evidence="3" id="KW-0813">Transport</keyword>
<keyword evidence="7" id="KW-0732">Signal</keyword>
<keyword evidence="6 15" id="KW-0812">Transmembrane</keyword>
<gene>
    <name evidence="18" type="ORF">ACFSR5_17395</name>
</gene>
<evidence type="ECO:0000256" key="12">
    <source>
        <dbReference type="ARBA" id="ARBA00023139"/>
    </source>
</evidence>
<comment type="subcellular location">
    <subcellularLocation>
        <location evidence="1">Cell outer membrane</location>
        <topology evidence="1">Multi-pass membrane protein</topology>
    </subcellularLocation>
</comment>
<keyword evidence="9" id="KW-0406">Ion transport</keyword>
<keyword evidence="13" id="KW-0998">Cell outer membrane</keyword>
<accession>A0ABW5KKH8</accession>
<evidence type="ECO:0000256" key="13">
    <source>
        <dbReference type="ARBA" id="ARBA00023237"/>
    </source>
</evidence>
<dbReference type="Gene3D" id="3.10.560.10">
    <property type="entry name" value="Outer membrane lipoprotein wza domain like"/>
    <property type="match status" value="1"/>
</dbReference>
<evidence type="ECO:0000313" key="18">
    <source>
        <dbReference type="EMBL" id="MFD2549427.1"/>
    </source>
</evidence>
<evidence type="ECO:0000256" key="10">
    <source>
        <dbReference type="ARBA" id="ARBA00023114"/>
    </source>
</evidence>
<dbReference type="InterPro" id="IPR003715">
    <property type="entry name" value="Poly_export_N"/>
</dbReference>
<keyword evidence="14" id="KW-0449">Lipoprotein</keyword>
<evidence type="ECO:0000256" key="4">
    <source>
        <dbReference type="ARBA" id="ARBA00022452"/>
    </source>
</evidence>
<dbReference type="InterPro" id="IPR049712">
    <property type="entry name" value="Poly_export"/>
</dbReference>
<evidence type="ECO:0000313" key="19">
    <source>
        <dbReference type="Proteomes" id="UP001597545"/>
    </source>
</evidence>
<dbReference type="EMBL" id="JBHULR010000015">
    <property type="protein sequence ID" value="MFD2549427.1"/>
    <property type="molecule type" value="Genomic_DNA"/>
</dbReference>
<dbReference type="Pfam" id="PF02563">
    <property type="entry name" value="Poly_export"/>
    <property type="match status" value="1"/>
</dbReference>
<proteinExistence type="inferred from homology"/>
<evidence type="ECO:0000256" key="9">
    <source>
        <dbReference type="ARBA" id="ARBA00023065"/>
    </source>
</evidence>
<evidence type="ECO:0000259" key="17">
    <source>
        <dbReference type="Pfam" id="PF22461"/>
    </source>
</evidence>
<evidence type="ECO:0000256" key="15">
    <source>
        <dbReference type="SAM" id="Phobius"/>
    </source>
</evidence>
<protein>
    <submittedName>
        <fullName evidence="18">Polysaccharide biosynthesis/export family protein</fullName>
    </submittedName>
</protein>
<evidence type="ECO:0000256" key="5">
    <source>
        <dbReference type="ARBA" id="ARBA00022597"/>
    </source>
</evidence>
<evidence type="ECO:0000256" key="14">
    <source>
        <dbReference type="ARBA" id="ARBA00023288"/>
    </source>
</evidence>
<reference evidence="19" key="1">
    <citation type="journal article" date="2019" name="Int. J. Syst. Evol. Microbiol.">
        <title>The Global Catalogue of Microorganisms (GCM) 10K type strain sequencing project: providing services to taxonomists for standard genome sequencing and annotation.</title>
        <authorList>
            <consortium name="The Broad Institute Genomics Platform"/>
            <consortium name="The Broad Institute Genome Sequencing Center for Infectious Disease"/>
            <person name="Wu L."/>
            <person name="Ma J."/>
        </authorList>
    </citation>
    <scope>NUCLEOTIDE SEQUENCE [LARGE SCALE GENOMIC DNA]</scope>
    <source>
        <strain evidence="19">KCTC 42662</strain>
    </source>
</reference>
<evidence type="ECO:0000256" key="8">
    <source>
        <dbReference type="ARBA" id="ARBA00023047"/>
    </source>
</evidence>
<keyword evidence="12" id="KW-0564">Palmitate</keyword>
<keyword evidence="4" id="KW-1134">Transmembrane beta strand</keyword>
<sequence>MSKKTGELFALSNRIKKREFMYRRIIWGLLVTSIASVLICSSCASRKDLVYFQPDSVQLNTSYELNAPKLQPGDILAISVTADDVRATQPFNQVSPYQGATIQTTNPFIPTYAVDVNGEIDFPKLGKVKLAGKTRTQAMEYLRQEVGKYIVDPGISMEVRNFKVTVLGEVRSPGTFTINNDRITLLEALGMAGDLTINGVRKNVLVIREQNGQKQEFRLDLTKREALNSPAYYLTQNDVVYVEPNGARVQSSKYTQNTSIFVSVASVLITVISVLTR</sequence>
<name>A0ABW5KKH8_9SPHI</name>
<feature type="transmembrane region" description="Helical" evidence="15">
    <location>
        <begin position="21"/>
        <end position="39"/>
    </location>
</feature>
<keyword evidence="10" id="KW-0626">Porin</keyword>
<comment type="caution">
    <text evidence="18">The sequence shown here is derived from an EMBL/GenBank/DDBJ whole genome shotgun (WGS) entry which is preliminary data.</text>
</comment>
<dbReference type="RefSeq" id="WP_380905744.1">
    <property type="nucleotide sequence ID" value="NZ_JBHUEG010000012.1"/>
</dbReference>
<keyword evidence="8" id="KW-0625">Polysaccharide transport</keyword>
<dbReference type="Proteomes" id="UP001597545">
    <property type="component" value="Unassembled WGS sequence"/>
</dbReference>
<evidence type="ECO:0000256" key="11">
    <source>
        <dbReference type="ARBA" id="ARBA00023136"/>
    </source>
</evidence>
<evidence type="ECO:0000256" key="6">
    <source>
        <dbReference type="ARBA" id="ARBA00022692"/>
    </source>
</evidence>
<keyword evidence="5" id="KW-0762">Sugar transport</keyword>
<keyword evidence="19" id="KW-1185">Reference proteome</keyword>
<feature type="domain" description="SLBB" evidence="17">
    <location>
        <begin position="163"/>
        <end position="242"/>
    </location>
</feature>
<evidence type="ECO:0000256" key="1">
    <source>
        <dbReference type="ARBA" id="ARBA00004571"/>
    </source>
</evidence>
<keyword evidence="11 15" id="KW-0472">Membrane</keyword>
<dbReference type="PANTHER" id="PTHR33619:SF3">
    <property type="entry name" value="POLYSACCHARIDE EXPORT PROTEIN GFCE-RELATED"/>
    <property type="match status" value="1"/>
</dbReference>
<dbReference type="InterPro" id="IPR054765">
    <property type="entry name" value="SLBB_dom"/>
</dbReference>